<feature type="domain" description="Glycosyltransferase 2-like" evidence="8">
    <location>
        <begin position="8"/>
        <end position="142"/>
    </location>
</feature>
<keyword evidence="4 7" id="KW-0812">Transmembrane</keyword>
<dbReference type="GO" id="GO:0005886">
    <property type="term" value="C:plasma membrane"/>
    <property type="evidence" value="ECO:0007669"/>
    <property type="project" value="TreeGrafter"/>
</dbReference>
<feature type="transmembrane region" description="Helical" evidence="7">
    <location>
        <begin position="210"/>
        <end position="230"/>
    </location>
</feature>
<evidence type="ECO:0000256" key="6">
    <source>
        <dbReference type="ARBA" id="ARBA00023136"/>
    </source>
</evidence>
<dbReference type="AlphaFoldDB" id="A0A8J7TKL6"/>
<dbReference type="Gene3D" id="3.90.550.10">
    <property type="entry name" value="Spore Coat Polysaccharide Biosynthesis Protein SpsA, Chain A"/>
    <property type="match status" value="1"/>
</dbReference>
<dbReference type="Proteomes" id="UP000664277">
    <property type="component" value="Unassembled WGS sequence"/>
</dbReference>
<dbReference type="InterPro" id="IPR001173">
    <property type="entry name" value="Glyco_trans_2-like"/>
</dbReference>
<gene>
    <name evidence="9" type="ORF">J0M35_04680</name>
</gene>
<comment type="caution">
    <text evidence="9">The sequence shown here is derived from an EMBL/GenBank/DDBJ whole genome shotgun (WGS) entry which is preliminary data.</text>
</comment>
<dbReference type="PANTHER" id="PTHR48090:SF1">
    <property type="entry name" value="PROPHAGE BACTOPRENOL GLUCOSYL TRANSFERASE HOMOLOG"/>
    <property type="match status" value="1"/>
</dbReference>
<feature type="transmembrane region" description="Helical" evidence="7">
    <location>
        <begin position="236"/>
        <end position="255"/>
    </location>
</feature>
<dbReference type="CDD" id="cd04187">
    <property type="entry name" value="DPM1_like_bac"/>
    <property type="match status" value="1"/>
</dbReference>
<accession>A0A8J7TKL6</accession>
<evidence type="ECO:0000256" key="3">
    <source>
        <dbReference type="ARBA" id="ARBA00022679"/>
    </source>
</evidence>
<keyword evidence="6 7" id="KW-0472">Membrane</keyword>
<evidence type="ECO:0000256" key="7">
    <source>
        <dbReference type="SAM" id="Phobius"/>
    </source>
</evidence>
<dbReference type="SUPFAM" id="SSF53448">
    <property type="entry name" value="Nucleotide-diphospho-sugar transferases"/>
    <property type="match status" value="1"/>
</dbReference>
<name>A0A8J7TKL6_9BACT</name>
<dbReference type="InterPro" id="IPR029044">
    <property type="entry name" value="Nucleotide-diphossugar_trans"/>
</dbReference>
<organism evidence="9 10">
    <name type="scientific">Candidatus Obscuribacter phosphatis</name>
    <dbReference type="NCBI Taxonomy" id="1906157"/>
    <lineage>
        <taxon>Bacteria</taxon>
        <taxon>Bacillati</taxon>
        <taxon>Candidatus Melainabacteria</taxon>
        <taxon>Candidatus Obscuribacterales</taxon>
        <taxon>Candidatus Obscuribacteraceae</taxon>
        <taxon>Candidatus Obscuribacter</taxon>
    </lineage>
</organism>
<keyword evidence="5 7" id="KW-1133">Transmembrane helix</keyword>
<dbReference type="EMBL" id="JAFLCK010000004">
    <property type="protein sequence ID" value="MBN8659634.1"/>
    <property type="molecule type" value="Genomic_DNA"/>
</dbReference>
<comment type="subcellular location">
    <subcellularLocation>
        <location evidence="1">Membrane</location>
        <topology evidence="1">Multi-pass membrane protein</topology>
    </subcellularLocation>
</comment>
<keyword evidence="3" id="KW-0808">Transferase</keyword>
<dbReference type="InterPro" id="IPR050256">
    <property type="entry name" value="Glycosyltransferase_2"/>
</dbReference>
<proteinExistence type="predicted"/>
<dbReference type="Pfam" id="PF00535">
    <property type="entry name" value="Glycos_transf_2"/>
    <property type="match status" value="1"/>
</dbReference>
<evidence type="ECO:0000256" key="2">
    <source>
        <dbReference type="ARBA" id="ARBA00022676"/>
    </source>
</evidence>
<evidence type="ECO:0000256" key="1">
    <source>
        <dbReference type="ARBA" id="ARBA00004141"/>
    </source>
</evidence>
<sequence length="307" mass="34828">MIDKPRLTIICPVCNEESTVSIFFERIKPVMAALSEKYEPALVFTNNASTDGTVSAILKIRESHPNVFLITISKNVGYQNSLECGLRTAKGDVFVFIDVDLEDPPEMILDFVKYYEEGYDIVYGDRRDRSEPTLIKWGRKLFYRVLKVVADDDVILDMAEFSLMASHVRDAVVKDHTSFPFIRASIGRVGFKRKGLPYKRHKRVGGQSHFRFLGMAHFAIAGILSSSTLFLRLPIYTLPVWLLAVTACAVARVYIDSRWLDVIILLLVCSYFGSAISFIAIYVGRTYKNSLGRPNFVIDHKHSILQE</sequence>
<protein>
    <submittedName>
        <fullName evidence="9">Glycosyltransferase family 2 protein</fullName>
    </submittedName>
</protein>
<keyword evidence="2" id="KW-0328">Glycosyltransferase</keyword>
<evidence type="ECO:0000313" key="9">
    <source>
        <dbReference type="EMBL" id="MBN8659634.1"/>
    </source>
</evidence>
<evidence type="ECO:0000313" key="10">
    <source>
        <dbReference type="Proteomes" id="UP000664277"/>
    </source>
</evidence>
<feature type="transmembrane region" description="Helical" evidence="7">
    <location>
        <begin position="262"/>
        <end position="283"/>
    </location>
</feature>
<evidence type="ECO:0000256" key="4">
    <source>
        <dbReference type="ARBA" id="ARBA00022692"/>
    </source>
</evidence>
<evidence type="ECO:0000259" key="8">
    <source>
        <dbReference type="Pfam" id="PF00535"/>
    </source>
</evidence>
<dbReference type="PANTHER" id="PTHR48090">
    <property type="entry name" value="UNDECAPRENYL-PHOSPHATE 4-DEOXY-4-FORMAMIDO-L-ARABINOSE TRANSFERASE-RELATED"/>
    <property type="match status" value="1"/>
</dbReference>
<reference evidence="9" key="1">
    <citation type="submission" date="2021-02" db="EMBL/GenBank/DDBJ databases">
        <title>Genome-Resolved Metagenomics of a Microbial Community Performing Photosynthetic Biological Nutrient Removal.</title>
        <authorList>
            <person name="Mcdaniel E.A."/>
        </authorList>
    </citation>
    <scope>NUCLEOTIDE SEQUENCE</scope>
    <source>
        <strain evidence="9">UWPOB_OBS1</strain>
    </source>
</reference>
<evidence type="ECO:0000256" key="5">
    <source>
        <dbReference type="ARBA" id="ARBA00022989"/>
    </source>
</evidence>
<dbReference type="GO" id="GO:0016757">
    <property type="term" value="F:glycosyltransferase activity"/>
    <property type="evidence" value="ECO:0007669"/>
    <property type="project" value="UniProtKB-KW"/>
</dbReference>